<reference evidence="9" key="1">
    <citation type="submission" date="2022-07" db="EMBL/GenBank/DDBJ databases">
        <title>Phylogenomic reconstructions and comparative analyses of Kickxellomycotina fungi.</title>
        <authorList>
            <person name="Reynolds N.K."/>
            <person name="Stajich J.E."/>
            <person name="Barry K."/>
            <person name="Grigoriev I.V."/>
            <person name="Crous P."/>
            <person name="Smith M.E."/>
        </authorList>
    </citation>
    <scope>NUCLEOTIDE SEQUENCE</scope>
    <source>
        <strain evidence="9">NBRC 100468</strain>
    </source>
</reference>
<dbReference type="GO" id="GO:0004497">
    <property type="term" value="F:monooxygenase activity"/>
    <property type="evidence" value="ECO:0007669"/>
    <property type="project" value="UniProtKB-KW"/>
</dbReference>
<keyword evidence="3 7" id="KW-0479">Metal-binding</keyword>
<dbReference type="Gene3D" id="1.10.630.10">
    <property type="entry name" value="Cytochrome P450"/>
    <property type="match status" value="1"/>
</dbReference>
<keyword evidence="4 8" id="KW-0560">Oxidoreductase</keyword>
<protein>
    <recommendedName>
        <fullName evidence="11">Cytochrome P450</fullName>
    </recommendedName>
</protein>
<keyword evidence="6 8" id="KW-0503">Monooxygenase</keyword>
<dbReference type="PANTHER" id="PTHR24291:SF50">
    <property type="entry name" value="BIFUNCTIONAL ALBAFLAVENONE MONOOXYGENASE_TERPENE SYNTHASE"/>
    <property type="match status" value="1"/>
</dbReference>
<dbReference type="GO" id="GO:0005506">
    <property type="term" value="F:iron ion binding"/>
    <property type="evidence" value="ECO:0007669"/>
    <property type="project" value="InterPro"/>
</dbReference>
<dbReference type="CDD" id="cd00302">
    <property type="entry name" value="cytochrome_P450"/>
    <property type="match status" value="1"/>
</dbReference>
<dbReference type="PROSITE" id="PS00086">
    <property type="entry name" value="CYTOCHROME_P450"/>
    <property type="match status" value="1"/>
</dbReference>
<evidence type="ECO:0000256" key="8">
    <source>
        <dbReference type="RuleBase" id="RU000461"/>
    </source>
</evidence>
<dbReference type="SUPFAM" id="SSF48264">
    <property type="entry name" value="Cytochrome P450"/>
    <property type="match status" value="1"/>
</dbReference>
<dbReference type="PRINTS" id="PR00463">
    <property type="entry name" value="EP450I"/>
</dbReference>
<dbReference type="InterPro" id="IPR002401">
    <property type="entry name" value="Cyt_P450_E_grp-I"/>
</dbReference>
<evidence type="ECO:0000313" key="10">
    <source>
        <dbReference type="Proteomes" id="UP001150538"/>
    </source>
</evidence>
<dbReference type="Proteomes" id="UP001150538">
    <property type="component" value="Unassembled WGS sequence"/>
</dbReference>
<dbReference type="Pfam" id="PF00067">
    <property type="entry name" value="p450"/>
    <property type="match status" value="1"/>
</dbReference>
<dbReference type="PRINTS" id="PR00385">
    <property type="entry name" value="P450"/>
</dbReference>
<feature type="binding site" description="axial binding residue" evidence="7">
    <location>
        <position position="450"/>
    </location>
    <ligand>
        <name>heme</name>
        <dbReference type="ChEBI" id="CHEBI:30413"/>
    </ligand>
    <ligandPart>
        <name>Fe</name>
        <dbReference type="ChEBI" id="CHEBI:18248"/>
    </ligandPart>
</feature>
<comment type="cofactor">
    <cofactor evidence="7">
        <name>heme</name>
        <dbReference type="ChEBI" id="CHEBI:30413"/>
    </cofactor>
</comment>
<evidence type="ECO:0000256" key="6">
    <source>
        <dbReference type="ARBA" id="ARBA00023033"/>
    </source>
</evidence>
<evidence type="ECO:0000256" key="2">
    <source>
        <dbReference type="ARBA" id="ARBA00022617"/>
    </source>
</evidence>
<gene>
    <name evidence="9" type="ORF">H4219_002556</name>
</gene>
<evidence type="ECO:0000256" key="7">
    <source>
        <dbReference type="PIRSR" id="PIRSR602401-1"/>
    </source>
</evidence>
<sequence>MMFIYIVSTVVVGFLTLVHWLLSPPRAIRDVPSISIPMYLYYFIGGKSREEIHDLLIKPALKKHGRVVRIWRFGSWVVMTTDPKITKTMFQDAKTFPKIGGRGKGLTDRFVGKSFVFKNGHEWLKDRKVVNPAFHRTWETGVFGDVAENTSELIRKSPNNVDILDMMNRATLDAMGRVVFDYDFEALTNPSNKYRQAYNNITSAMASPIRFLFPVIDSFGFESTKKAYRDMDTFDELIYKLIKDRKEAALNRKKLGVRLADDDRGKADLLTLMTDAVYNSDAEGEDLEYNEENLRNNVILFYIAGHDTTSFSLTYAILELARNPDVQAKGRSEVIAALKSDGVANPYSVTPTYEQQKRFNLVDQIIRETQRKNPIFTMLSRKIAKPVQIDKYNFPPGTIISTYVYGLHNDESIYPNPGKFDPSRFDDQSQEAKNRPPCSWLAFGAGIRQCIGTNFSMTEQRVLLAMLLLRFEWTLPKDSAYWTQTLSKNGFFAIPKDLYIDFKPLGQG</sequence>
<accession>A0A9W7ZXA1</accession>
<dbReference type="PANTHER" id="PTHR24291">
    <property type="entry name" value="CYTOCHROME P450 FAMILY 4"/>
    <property type="match status" value="1"/>
</dbReference>
<keyword evidence="5 7" id="KW-0408">Iron</keyword>
<comment type="similarity">
    <text evidence="1 8">Belongs to the cytochrome P450 family.</text>
</comment>
<name>A0A9W7ZXA1_9FUNG</name>
<keyword evidence="10" id="KW-1185">Reference proteome</keyword>
<comment type="caution">
    <text evidence="9">The sequence shown here is derived from an EMBL/GenBank/DDBJ whole genome shotgun (WGS) entry which is preliminary data.</text>
</comment>
<dbReference type="EMBL" id="JANBPU010000043">
    <property type="protein sequence ID" value="KAJ1918542.1"/>
    <property type="molecule type" value="Genomic_DNA"/>
</dbReference>
<evidence type="ECO:0000313" key="9">
    <source>
        <dbReference type="EMBL" id="KAJ1918542.1"/>
    </source>
</evidence>
<evidence type="ECO:0000256" key="1">
    <source>
        <dbReference type="ARBA" id="ARBA00010617"/>
    </source>
</evidence>
<dbReference type="OrthoDB" id="1470350at2759"/>
<evidence type="ECO:0000256" key="5">
    <source>
        <dbReference type="ARBA" id="ARBA00023004"/>
    </source>
</evidence>
<proteinExistence type="inferred from homology"/>
<evidence type="ECO:0000256" key="4">
    <source>
        <dbReference type="ARBA" id="ARBA00023002"/>
    </source>
</evidence>
<dbReference type="GO" id="GO:0016705">
    <property type="term" value="F:oxidoreductase activity, acting on paired donors, with incorporation or reduction of molecular oxygen"/>
    <property type="evidence" value="ECO:0007669"/>
    <property type="project" value="InterPro"/>
</dbReference>
<dbReference type="InterPro" id="IPR001128">
    <property type="entry name" value="Cyt_P450"/>
</dbReference>
<evidence type="ECO:0000256" key="3">
    <source>
        <dbReference type="ARBA" id="ARBA00022723"/>
    </source>
</evidence>
<dbReference type="InterPro" id="IPR036396">
    <property type="entry name" value="Cyt_P450_sf"/>
</dbReference>
<dbReference type="AlphaFoldDB" id="A0A9W7ZXA1"/>
<keyword evidence="2 7" id="KW-0349">Heme</keyword>
<dbReference type="GO" id="GO:0020037">
    <property type="term" value="F:heme binding"/>
    <property type="evidence" value="ECO:0007669"/>
    <property type="project" value="InterPro"/>
</dbReference>
<dbReference type="InterPro" id="IPR017972">
    <property type="entry name" value="Cyt_P450_CS"/>
</dbReference>
<organism evidence="9 10">
    <name type="scientific">Mycoemilia scoparia</name>
    <dbReference type="NCBI Taxonomy" id="417184"/>
    <lineage>
        <taxon>Eukaryota</taxon>
        <taxon>Fungi</taxon>
        <taxon>Fungi incertae sedis</taxon>
        <taxon>Zoopagomycota</taxon>
        <taxon>Kickxellomycotina</taxon>
        <taxon>Kickxellomycetes</taxon>
        <taxon>Kickxellales</taxon>
        <taxon>Kickxellaceae</taxon>
        <taxon>Mycoemilia</taxon>
    </lineage>
</organism>
<evidence type="ECO:0008006" key="11">
    <source>
        <dbReference type="Google" id="ProtNLM"/>
    </source>
</evidence>
<dbReference type="InterPro" id="IPR050196">
    <property type="entry name" value="Cytochrome_P450_Monoox"/>
</dbReference>